<feature type="domain" description="N-acetyltransferase" evidence="1">
    <location>
        <begin position="17"/>
        <end position="172"/>
    </location>
</feature>
<dbReference type="Proteomes" id="UP000520198">
    <property type="component" value="Unassembled WGS sequence"/>
</dbReference>
<comment type="caution">
    <text evidence="2">The sequence shown here is derived from an EMBL/GenBank/DDBJ whole genome shotgun (WGS) entry which is preliminary data.</text>
</comment>
<keyword evidence="2" id="KW-0808">Transferase</keyword>
<dbReference type="EMBL" id="JABWDU010000003">
    <property type="protein sequence ID" value="NVD40535.1"/>
    <property type="molecule type" value="Genomic_DNA"/>
</dbReference>
<dbReference type="SUPFAM" id="SSF55729">
    <property type="entry name" value="Acyl-CoA N-acyltransferases (Nat)"/>
    <property type="match status" value="1"/>
</dbReference>
<sequence length="187" mass="20688">MFRPDFNPQPTLRGVAIHLRPLGLGDLEGLYSAASDPDVWAGHPATDRYKREKFEPYFATLLASAATLAAIDRRTGEIIGCSRYYVAPDMPDSVSIGFTFLNNAYWGGGTNFELKRLMLGHAFGVYTDVWFHIAPTNIRSQKATVKLGAAHVYDATLDLSGTPSPWMCFRLKQDDWNRVVAARAGGM</sequence>
<dbReference type="AlphaFoldDB" id="A0A7Y6Q7N3"/>
<protein>
    <submittedName>
        <fullName evidence="2">GNAT family N-acetyltransferase</fullName>
    </submittedName>
</protein>
<keyword evidence="3" id="KW-1185">Reference proteome</keyword>
<dbReference type="InterPro" id="IPR000182">
    <property type="entry name" value="GNAT_dom"/>
</dbReference>
<name>A0A7Y6Q7N3_9HYPH</name>
<dbReference type="GO" id="GO:0016747">
    <property type="term" value="F:acyltransferase activity, transferring groups other than amino-acyl groups"/>
    <property type="evidence" value="ECO:0007669"/>
    <property type="project" value="InterPro"/>
</dbReference>
<dbReference type="Gene3D" id="3.40.630.30">
    <property type="match status" value="1"/>
</dbReference>
<dbReference type="InterPro" id="IPR016181">
    <property type="entry name" value="Acyl_CoA_acyltransferase"/>
</dbReference>
<dbReference type="PANTHER" id="PTHR43610">
    <property type="entry name" value="BLL6696 PROTEIN"/>
    <property type="match status" value="1"/>
</dbReference>
<proteinExistence type="predicted"/>
<evidence type="ECO:0000259" key="1">
    <source>
        <dbReference type="PROSITE" id="PS51186"/>
    </source>
</evidence>
<organism evidence="2 3">
    <name type="scientific">Ensifer oleiphilus</name>
    <dbReference type="NCBI Taxonomy" id="2742698"/>
    <lineage>
        <taxon>Bacteria</taxon>
        <taxon>Pseudomonadati</taxon>
        <taxon>Pseudomonadota</taxon>
        <taxon>Alphaproteobacteria</taxon>
        <taxon>Hyphomicrobiales</taxon>
        <taxon>Rhizobiaceae</taxon>
        <taxon>Sinorhizobium/Ensifer group</taxon>
        <taxon>Ensifer</taxon>
    </lineage>
</organism>
<reference evidence="2 3" key="1">
    <citation type="submission" date="2020-06" db="EMBL/GenBank/DDBJ databases">
        <authorList>
            <person name="Grouzdev D.S."/>
        </authorList>
    </citation>
    <scope>NUCLEOTIDE SEQUENCE [LARGE SCALE GENOMIC DNA]</scope>
    <source>
        <strain evidence="2 3">HO-A22</strain>
    </source>
</reference>
<evidence type="ECO:0000313" key="3">
    <source>
        <dbReference type="Proteomes" id="UP000520198"/>
    </source>
</evidence>
<gene>
    <name evidence="2" type="ORF">HT585_16830</name>
</gene>
<accession>A0A7Y6Q7N3</accession>
<dbReference type="Pfam" id="PF13302">
    <property type="entry name" value="Acetyltransf_3"/>
    <property type="match status" value="1"/>
</dbReference>
<evidence type="ECO:0000313" key="2">
    <source>
        <dbReference type="EMBL" id="NVD40535.1"/>
    </source>
</evidence>
<dbReference type="RefSeq" id="WP_176353995.1">
    <property type="nucleotide sequence ID" value="NZ_JABWDU010000003.1"/>
</dbReference>
<dbReference type="PROSITE" id="PS51186">
    <property type="entry name" value="GNAT"/>
    <property type="match status" value="1"/>
</dbReference>
<dbReference type="PANTHER" id="PTHR43610:SF1">
    <property type="entry name" value="N-ACETYLTRANSFERASE DOMAIN-CONTAINING PROTEIN"/>
    <property type="match status" value="1"/>
</dbReference>